<organism evidence="1 2">
    <name type="scientific">Gomphosphaeria aponina SAG 52.96 = DSM 107014</name>
    <dbReference type="NCBI Taxonomy" id="1521640"/>
    <lineage>
        <taxon>Bacteria</taxon>
        <taxon>Bacillati</taxon>
        <taxon>Cyanobacteriota</taxon>
        <taxon>Cyanophyceae</taxon>
        <taxon>Oscillatoriophycideae</taxon>
        <taxon>Chroococcales</taxon>
        <taxon>Gomphosphaeriaceae</taxon>
        <taxon>Gomphosphaeria</taxon>
    </lineage>
</organism>
<comment type="caution">
    <text evidence="1">The sequence shown here is derived from an EMBL/GenBank/DDBJ whole genome shotgun (WGS) entry which is preliminary data.</text>
</comment>
<accession>A0A941JV89</accession>
<dbReference type="EMBL" id="JADQBC010000073">
    <property type="protein sequence ID" value="MBR8828505.1"/>
    <property type="molecule type" value="Genomic_DNA"/>
</dbReference>
<evidence type="ECO:0000313" key="1">
    <source>
        <dbReference type="EMBL" id="MBR8828505.1"/>
    </source>
</evidence>
<dbReference type="AlphaFoldDB" id="A0A941JV89"/>
<sequence>MNTKDKQELEQHLVAISKILYRNTASEKLDSFKSIELTVRETILEQVAPSIGEFFLTQAVK</sequence>
<evidence type="ECO:0000313" key="2">
    <source>
        <dbReference type="Proteomes" id="UP000767446"/>
    </source>
</evidence>
<protein>
    <submittedName>
        <fullName evidence="1">Uncharacterized protein</fullName>
    </submittedName>
</protein>
<gene>
    <name evidence="1" type="ORF">DSM107014_11500</name>
</gene>
<dbReference type="Proteomes" id="UP000767446">
    <property type="component" value="Unassembled WGS sequence"/>
</dbReference>
<reference evidence="1" key="1">
    <citation type="submission" date="2021-02" db="EMBL/GenBank/DDBJ databases">
        <title>Metagenome analyses of Stigonema ocellatum DSM 106950, Chlorogloea purpurea SAG 13.99 and Gomphosphaeria aponina DSM 107014.</title>
        <authorList>
            <person name="Marter P."/>
            <person name="Huang S."/>
        </authorList>
    </citation>
    <scope>NUCLEOTIDE SEQUENCE</scope>
    <source>
        <strain evidence="1">JP213</strain>
    </source>
</reference>
<proteinExistence type="predicted"/>
<name>A0A941JV89_9CHRO</name>